<dbReference type="Pfam" id="PF04064">
    <property type="entry name" value="DUF384"/>
    <property type="match status" value="1"/>
</dbReference>
<dbReference type="OrthoDB" id="338814at2759"/>
<dbReference type="InterPro" id="IPR039717">
    <property type="entry name" value="Hgh1"/>
</dbReference>
<dbReference type="SUPFAM" id="SSF48371">
    <property type="entry name" value="ARM repeat"/>
    <property type="match status" value="1"/>
</dbReference>
<organism evidence="7">
    <name type="scientific">Anisakis simplex</name>
    <name type="common">Herring worm</name>
    <dbReference type="NCBI Taxonomy" id="6269"/>
    <lineage>
        <taxon>Eukaryota</taxon>
        <taxon>Metazoa</taxon>
        <taxon>Ecdysozoa</taxon>
        <taxon>Nematoda</taxon>
        <taxon>Chromadorea</taxon>
        <taxon>Rhabditida</taxon>
        <taxon>Spirurina</taxon>
        <taxon>Ascaridomorpha</taxon>
        <taxon>Ascaridoidea</taxon>
        <taxon>Anisakidae</taxon>
        <taxon>Anisakis</taxon>
        <taxon>Anisakis simplex complex</taxon>
    </lineage>
</organism>
<proteinExistence type="inferred from homology"/>
<dbReference type="PANTHER" id="PTHR13387:SF9">
    <property type="entry name" value="PROTEIN HGH1 HOMOLOG"/>
    <property type="match status" value="1"/>
</dbReference>
<protein>
    <recommendedName>
        <fullName evidence="2">Protein HGH1 homolog</fullName>
    </recommendedName>
</protein>
<dbReference type="WBParaSite" id="ASIM_0001280901-mRNA-1">
    <property type="protein sequence ID" value="ASIM_0001280901-mRNA-1"/>
    <property type="gene ID" value="ASIM_0001280901"/>
</dbReference>
<feature type="domain" description="Protein HGH1 N-terminal" evidence="3">
    <location>
        <begin position="77"/>
        <end position="264"/>
    </location>
</feature>
<evidence type="ECO:0000313" key="5">
    <source>
        <dbReference type="EMBL" id="VDK46984.1"/>
    </source>
</evidence>
<evidence type="ECO:0000313" key="6">
    <source>
        <dbReference type="Proteomes" id="UP000267096"/>
    </source>
</evidence>
<feature type="domain" description="Protein HGH1 C-terminal" evidence="4">
    <location>
        <begin position="273"/>
        <end position="343"/>
    </location>
</feature>
<dbReference type="InterPro" id="IPR011989">
    <property type="entry name" value="ARM-like"/>
</dbReference>
<dbReference type="AlphaFoldDB" id="A0A158PNT4"/>
<dbReference type="EMBL" id="UYRR01031161">
    <property type="protein sequence ID" value="VDK46984.1"/>
    <property type="molecule type" value="Genomic_DNA"/>
</dbReference>
<evidence type="ECO:0000313" key="7">
    <source>
        <dbReference type="WBParaSite" id="ASIM_0001280901-mRNA-1"/>
    </source>
</evidence>
<evidence type="ECO:0000256" key="2">
    <source>
        <dbReference type="ARBA" id="ARBA00014076"/>
    </source>
</evidence>
<dbReference type="InterPro" id="IPR007205">
    <property type="entry name" value="Protein_HGH1_N"/>
</dbReference>
<dbReference type="Gene3D" id="1.25.10.10">
    <property type="entry name" value="Leucine-rich Repeat Variant"/>
    <property type="match status" value="1"/>
</dbReference>
<gene>
    <name evidence="5" type="ORF">ASIM_LOCUS12275</name>
</gene>
<dbReference type="Proteomes" id="UP000267096">
    <property type="component" value="Unassembled WGS sequence"/>
</dbReference>
<reference evidence="7" key="1">
    <citation type="submission" date="2016-04" db="UniProtKB">
        <authorList>
            <consortium name="WormBaseParasite"/>
        </authorList>
    </citation>
    <scope>IDENTIFICATION</scope>
</reference>
<dbReference type="InterPro" id="IPR007206">
    <property type="entry name" value="Protein_HGH1_C"/>
</dbReference>
<evidence type="ECO:0000256" key="1">
    <source>
        <dbReference type="ARBA" id="ARBA00006712"/>
    </source>
</evidence>
<evidence type="ECO:0000259" key="3">
    <source>
        <dbReference type="Pfam" id="PF04063"/>
    </source>
</evidence>
<dbReference type="InterPro" id="IPR016024">
    <property type="entry name" value="ARM-type_fold"/>
</dbReference>
<sequence length="360" mass="40566">MGDENQASNSALSELVQFLEPHARTDIRHSAIAYIVGVSATEQGAELFKKDDFALLRAVCSLYESTPSDRSALLSALTNIASSDIVTSNFIIENSRLVTITTESCHKRDDVAAFSAKLLSNLSLHFPSKVFPSIVHIWETFVTDVVALLNENASEDFVDYLGYVLVNSTELRNVRSEICTEHLQSLLPLINQNQQPKRRLIAVNIIRNLCFDDENHERLLDKDDEFLSCIVKPLADSNDELDEDEIEKLPLQLQYYDQPRLKDPIIINSIIDALYQLCATAYGRNVLRNKGIYALLRELDKSMNKGSSSRSEHKKIEVGKMVLLENESESPLHALIGMLIRDECDIRLSDSDCSTIRHLK</sequence>
<accession>A0A158PNT4</accession>
<evidence type="ECO:0000259" key="4">
    <source>
        <dbReference type="Pfam" id="PF04064"/>
    </source>
</evidence>
<comment type="similarity">
    <text evidence="1">Belongs to the HGH1 family.</text>
</comment>
<name>A0A158PNT4_ANISI</name>
<dbReference type="PANTHER" id="PTHR13387">
    <property type="entry name" value="PROTEIN HGH1 HOMOLOG"/>
    <property type="match status" value="1"/>
</dbReference>
<keyword evidence="6" id="KW-1185">Reference proteome</keyword>
<reference evidence="5 6" key="2">
    <citation type="submission" date="2018-11" db="EMBL/GenBank/DDBJ databases">
        <authorList>
            <consortium name="Pathogen Informatics"/>
        </authorList>
    </citation>
    <scope>NUCLEOTIDE SEQUENCE [LARGE SCALE GENOMIC DNA]</scope>
</reference>
<dbReference type="Pfam" id="PF04063">
    <property type="entry name" value="DUF383"/>
    <property type="match status" value="1"/>
</dbReference>